<feature type="region of interest" description="Disordered" evidence="11">
    <location>
        <begin position="315"/>
        <end position="335"/>
    </location>
</feature>
<dbReference type="PANTHER" id="PTHR23085:SF16">
    <property type="entry name" value="GH28348P"/>
    <property type="match status" value="1"/>
</dbReference>
<sequence>MYAGAWAKGMRQGLGIRTSAPYGVAAEQHKTMRAAQSQNSLPSAAGSDLHWRGPGSSGGGSGAGVDIIGGERLGRTDEIRSGFVLRSSSAGPVESGQSYSNFFSSGQRSAGGFFRNPFDRSNKSKSRSGSLRNLFSRKLKKQKSTGDLMSIGAHTTIGATPGSAEPNNRAGGSIKSNFSALSYTAARHASAGLPFTHQKDSAAAQLAIARRNFDEPSAPNVTESYAGQWNEDRRSGYGQAERSDGLRYEGEWFNNKKDGYGCTYFPDGTKEEGRYKENIIVQCLNRKSRLFMIRHTRLRDFVEEAVKKAQEAAREAKEKSADTAHQRAQTARTVAKKAETKARIARILADHARSVSEEYDPDFVQLGKRAPISFLLRLELIFVSR</sequence>
<keyword evidence="9" id="KW-1133">Transmembrane helix</keyword>
<evidence type="ECO:0000313" key="12">
    <source>
        <dbReference type="EMBL" id="KAL3308660.1"/>
    </source>
</evidence>
<dbReference type="AlphaFoldDB" id="A0ABD2PMA1"/>
<dbReference type="EMBL" id="JBJKFK010004893">
    <property type="protein sequence ID" value="KAL3308660.1"/>
    <property type="molecule type" value="Genomic_DNA"/>
</dbReference>
<keyword evidence="6" id="KW-0812">Transmembrane</keyword>
<keyword evidence="7" id="KW-0677">Repeat</keyword>
<evidence type="ECO:0000256" key="7">
    <source>
        <dbReference type="ARBA" id="ARBA00022737"/>
    </source>
</evidence>
<dbReference type="Pfam" id="PF02493">
    <property type="entry name" value="MORN"/>
    <property type="match status" value="3"/>
</dbReference>
<dbReference type="SMART" id="SM00698">
    <property type="entry name" value="MORN"/>
    <property type="match status" value="3"/>
</dbReference>
<evidence type="ECO:0000256" key="8">
    <source>
        <dbReference type="ARBA" id="ARBA00022824"/>
    </source>
</evidence>
<dbReference type="GO" id="GO:0005886">
    <property type="term" value="C:plasma membrane"/>
    <property type="evidence" value="ECO:0007669"/>
    <property type="project" value="UniProtKB-SubCell"/>
</dbReference>
<evidence type="ECO:0000313" key="13">
    <source>
        <dbReference type="Proteomes" id="UP001626550"/>
    </source>
</evidence>
<feature type="compositionally biased region" description="Basic and acidic residues" evidence="11">
    <location>
        <begin position="315"/>
        <end position="325"/>
    </location>
</feature>
<evidence type="ECO:0000256" key="4">
    <source>
        <dbReference type="ARBA" id="ARBA00008599"/>
    </source>
</evidence>
<dbReference type="FunFam" id="2.20.110.10:FF:000001">
    <property type="entry name" value="Junctophilin"/>
    <property type="match status" value="1"/>
</dbReference>
<comment type="subcellular location">
    <subcellularLocation>
        <location evidence="3">Cell membrane</location>
    </subcellularLocation>
    <subcellularLocation>
        <location evidence="2">Endomembrane system</location>
        <topology evidence="2">Peripheral membrane protein</topology>
    </subcellularLocation>
    <subcellularLocation>
        <location evidence="1">Endoplasmic reticulum membrane</location>
        <topology evidence="1">Single-pass type IV membrane protein</topology>
    </subcellularLocation>
</comment>
<evidence type="ECO:0000256" key="1">
    <source>
        <dbReference type="ARBA" id="ARBA00004163"/>
    </source>
</evidence>
<reference evidence="12 13" key="1">
    <citation type="submission" date="2024-11" db="EMBL/GenBank/DDBJ databases">
        <title>Adaptive evolution of stress response genes in parasites aligns with host niche diversity.</title>
        <authorList>
            <person name="Hahn C."/>
            <person name="Resl P."/>
        </authorList>
    </citation>
    <scope>NUCLEOTIDE SEQUENCE [LARGE SCALE GENOMIC DNA]</scope>
    <source>
        <strain evidence="12">EGGRZ-B1_66</strain>
        <tissue evidence="12">Body</tissue>
    </source>
</reference>
<evidence type="ECO:0000256" key="9">
    <source>
        <dbReference type="ARBA" id="ARBA00022989"/>
    </source>
</evidence>
<gene>
    <name evidence="12" type="primary">JPH1_4</name>
    <name evidence="12" type="ORF">Ciccas_012804</name>
</gene>
<keyword evidence="5" id="KW-1003">Cell membrane</keyword>
<keyword evidence="10" id="KW-0472">Membrane</keyword>
<dbReference type="Proteomes" id="UP001626550">
    <property type="component" value="Unassembled WGS sequence"/>
</dbReference>
<dbReference type="InterPro" id="IPR003409">
    <property type="entry name" value="MORN"/>
</dbReference>
<dbReference type="Gene3D" id="2.20.110.10">
    <property type="entry name" value="Histone H3 K4-specific methyltransferase SET7/9 N-terminal domain"/>
    <property type="match status" value="1"/>
</dbReference>
<feature type="region of interest" description="Disordered" evidence="11">
    <location>
        <begin position="30"/>
        <end position="68"/>
    </location>
</feature>
<comment type="caution">
    <text evidence="12">The sequence shown here is derived from an EMBL/GenBank/DDBJ whole genome shotgun (WGS) entry which is preliminary data.</text>
</comment>
<keyword evidence="13" id="KW-1185">Reference proteome</keyword>
<evidence type="ECO:0000256" key="3">
    <source>
        <dbReference type="ARBA" id="ARBA00004236"/>
    </source>
</evidence>
<accession>A0ABD2PMA1</accession>
<dbReference type="SUPFAM" id="SSF82185">
    <property type="entry name" value="Histone H3 K4-specific methyltransferase SET7/9 N-terminal domain"/>
    <property type="match status" value="1"/>
</dbReference>
<evidence type="ECO:0000256" key="11">
    <source>
        <dbReference type="SAM" id="MobiDB-lite"/>
    </source>
</evidence>
<organism evidence="12 13">
    <name type="scientific">Cichlidogyrus casuarinus</name>
    <dbReference type="NCBI Taxonomy" id="1844966"/>
    <lineage>
        <taxon>Eukaryota</taxon>
        <taxon>Metazoa</taxon>
        <taxon>Spiralia</taxon>
        <taxon>Lophotrochozoa</taxon>
        <taxon>Platyhelminthes</taxon>
        <taxon>Monogenea</taxon>
        <taxon>Monopisthocotylea</taxon>
        <taxon>Dactylogyridea</taxon>
        <taxon>Ancyrocephalidae</taxon>
        <taxon>Cichlidogyrus</taxon>
    </lineage>
</organism>
<dbReference type="InterPro" id="IPR017191">
    <property type="entry name" value="Junctophilin"/>
</dbReference>
<feature type="region of interest" description="Disordered" evidence="11">
    <location>
        <begin position="113"/>
        <end position="171"/>
    </location>
</feature>
<dbReference type="GO" id="GO:0005789">
    <property type="term" value="C:endoplasmic reticulum membrane"/>
    <property type="evidence" value="ECO:0007669"/>
    <property type="project" value="UniProtKB-SubCell"/>
</dbReference>
<evidence type="ECO:0000256" key="2">
    <source>
        <dbReference type="ARBA" id="ARBA00004184"/>
    </source>
</evidence>
<proteinExistence type="inferred from homology"/>
<evidence type="ECO:0000256" key="6">
    <source>
        <dbReference type="ARBA" id="ARBA00022692"/>
    </source>
</evidence>
<name>A0ABD2PMA1_9PLAT</name>
<evidence type="ECO:0000256" key="5">
    <source>
        <dbReference type="ARBA" id="ARBA00022475"/>
    </source>
</evidence>
<keyword evidence="8" id="KW-0256">Endoplasmic reticulum</keyword>
<dbReference type="PANTHER" id="PTHR23085">
    <property type="entry name" value="GH28348P"/>
    <property type="match status" value="1"/>
</dbReference>
<protein>
    <submittedName>
        <fullName evidence="12">Junctophilin-1</fullName>
    </submittedName>
</protein>
<comment type="similarity">
    <text evidence="4">Belongs to the junctophilin family.</text>
</comment>
<evidence type="ECO:0000256" key="10">
    <source>
        <dbReference type="ARBA" id="ARBA00023136"/>
    </source>
</evidence>